<dbReference type="Pfam" id="PF21805">
    <property type="entry name" value="Imm5_like"/>
    <property type="match status" value="1"/>
</dbReference>
<name>A0ABS0C866_9NOCA</name>
<keyword evidence="3" id="KW-1185">Reference proteome</keyword>
<evidence type="ECO:0000259" key="1">
    <source>
        <dbReference type="Pfam" id="PF21805"/>
    </source>
</evidence>
<feature type="domain" description="Imm-5-like" evidence="1">
    <location>
        <begin position="16"/>
        <end position="132"/>
    </location>
</feature>
<dbReference type="Proteomes" id="UP000807309">
    <property type="component" value="Unassembled WGS sequence"/>
</dbReference>
<sequence>MSAADEHPTIELSMAELRAVTAYALACADPVLAIFERDCPEDPRPRAVLDEARGFAAGGKRTKALRVAALDAHRAARAARESGHEAAFDAARAAGHAGAAAYLHPLAKATQGGHILMSAAHAARALELEAGDDRDVGGDYIQKATDLAGPIVVSVLLRYPLAPSGRGRVGELWRELDASLRRLAIHR</sequence>
<accession>A0ABS0C866</accession>
<proteinExistence type="predicted"/>
<dbReference type="EMBL" id="JADLRE010000011">
    <property type="protein sequence ID" value="MBF6226582.1"/>
    <property type="molecule type" value="Genomic_DNA"/>
</dbReference>
<dbReference type="InterPro" id="IPR048667">
    <property type="entry name" value="Imm5-like"/>
</dbReference>
<keyword evidence="2" id="KW-0378">Hydrolase</keyword>
<comment type="caution">
    <text evidence="2">The sequence shown here is derived from an EMBL/GenBank/DDBJ whole genome shotgun (WGS) entry which is preliminary data.</text>
</comment>
<keyword evidence="2" id="KW-0269">Exonuclease</keyword>
<dbReference type="GO" id="GO:0004527">
    <property type="term" value="F:exonuclease activity"/>
    <property type="evidence" value="ECO:0007669"/>
    <property type="project" value="UniProtKB-KW"/>
</dbReference>
<dbReference type="RefSeq" id="WP_195033694.1">
    <property type="nucleotide sequence ID" value="NZ_JADLRE010000011.1"/>
</dbReference>
<evidence type="ECO:0000313" key="3">
    <source>
        <dbReference type="Proteomes" id="UP000807309"/>
    </source>
</evidence>
<protein>
    <submittedName>
        <fullName evidence="2">Exonuclease SbcC</fullName>
    </submittedName>
</protein>
<evidence type="ECO:0000313" key="2">
    <source>
        <dbReference type="EMBL" id="MBF6226582.1"/>
    </source>
</evidence>
<gene>
    <name evidence="2" type="ORF">IU470_15925</name>
</gene>
<organism evidence="2 3">
    <name type="scientific">Nocardia abscessus</name>
    <dbReference type="NCBI Taxonomy" id="120957"/>
    <lineage>
        <taxon>Bacteria</taxon>
        <taxon>Bacillati</taxon>
        <taxon>Actinomycetota</taxon>
        <taxon>Actinomycetes</taxon>
        <taxon>Mycobacteriales</taxon>
        <taxon>Nocardiaceae</taxon>
        <taxon>Nocardia</taxon>
    </lineage>
</organism>
<keyword evidence="2" id="KW-0540">Nuclease</keyword>
<reference evidence="2 3" key="1">
    <citation type="submission" date="2020-10" db="EMBL/GenBank/DDBJ databases">
        <title>Identification of Nocardia species via Next-generation sequencing and recognition of intraspecies genetic diversity.</title>
        <authorList>
            <person name="Li P."/>
            <person name="Li P."/>
            <person name="Lu B."/>
        </authorList>
    </citation>
    <scope>NUCLEOTIDE SEQUENCE [LARGE SCALE GENOMIC DNA]</scope>
    <source>
        <strain evidence="2 3">N-11</strain>
    </source>
</reference>